<accession>A0A0F8YNE1</accession>
<keyword evidence="1" id="KW-1133">Transmembrane helix</keyword>
<reference evidence="2" key="1">
    <citation type="journal article" date="2015" name="Nature">
        <title>Complex archaea that bridge the gap between prokaryotes and eukaryotes.</title>
        <authorList>
            <person name="Spang A."/>
            <person name="Saw J.H."/>
            <person name="Jorgensen S.L."/>
            <person name="Zaremba-Niedzwiedzka K."/>
            <person name="Martijn J."/>
            <person name="Lind A.E."/>
            <person name="van Eijk R."/>
            <person name="Schleper C."/>
            <person name="Guy L."/>
            <person name="Ettema T.J."/>
        </authorList>
    </citation>
    <scope>NUCLEOTIDE SEQUENCE</scope>
</reference>
<comment type="caution">
    <text evidence="2">The sequence shown here is derived from an EMBL/GenBank/DDBJ whole genome shotgun (WGS) entry which is preliminary data.</text>
</comment>
<dbReference type="AlphaFoldDB" id="A0A0F8YNE1"/>
<organism evidence="2">
    <name type="scientific">marine sediment metagenome</name>
    <dbReference type="NCBI Taxonomy" id="412755"/>
    <lineage>
        <taxon>unclassified sequences</taxon>
        <taxon>metagenomes</taxon>
        <taxon>ecological metagenomes</taxon>
    </lineage>
</organism>
<feature type="transmembrane region" description="Helical" evidence="1">
    <location>
        <begin position="59"/>
        <end position="79"/>
    </location>
</feature>
<sequence length="84" mass="9236">MSENNGEWRVSQAEFNGFVKAKLEGIAKEQTGTNKELQYLNKEIIKNGKAIVGLKIKSGIWGALGGLLPVCIVLGYFIIREIAK</sequence>
<dbReference type="EMBL" id="LAZR01052454">
    <property type="protein sequence ID" value="KKK82918.1"/>
    <property type="molecule type" value="Genomic_DNA"/>
</dbReference>
<gene>
    <name evidence="2" type="ORF">LCGC14_2798590</name>
</gene>
<evidence type="ECO:0000313" key="2">
    <source>
        <dbReference type="EMBL" id="KKK82918.1"/>
    </source>
</evidence>
<proteinExistence type="predicted"/>
<keyword evidence="1" id="KW-0812">Transmembrane</keyword>
<keyword evidence="1" id="KW-0472">Membrane</keyword>
<evidence type="ECO:0000256" key="1">
    <source>
        <dbReference type="SAM" id="Phobius"/>
    </source>
</evidence>
<protein>
    <submittedName>
        <fullName evidence="2">Uncharacterized protein</fullName>
    </submittedName>
</protein>
<name>A0A0F8YNE1_9ZZZZ</name>